<dbReference type="SUPFAM" id="SSF54654">
    <property type="entry name" value="CI-2 family of serine protease inhibitors"/>
    <property type="match status" value="1"/>
</dbReference>
<dbReference type="AlphaFoldDB" id="A0A9D5HM18"/>
<dbReference type="InterPro" id="IPR000864">
    <property type="entry name" value="Prot_inh_pot1"/>
</dbReference>
<dbReference type="GO" id="GO:0009611">
    <property type="term" value="P:response to wounding"/>
    <property type="evidence" value="ECO:0007669"/>
    <property type="project" value="InterPro"/>
</dbReference>
<keyword evidence="2" id="KW-0646">Protease inhibitor</keyword>
<keyword evidence="3" id="KW-0722">Serine protease inhibitor</keyword>
<dbReference type="PANTHER" id="PTHR33091:SF83">
    <property type="entry name" value="SERINE PROTEASE INHIBITOR, POTATO INHIBITOR I-TYPE FAMILY PROTEIN-RELATED"/>
    <property type="match status" value="1"/>
</dbReference>
<evidence type="ECO:0000256" key="1">
    <source>
        <dbReference type="ARBA" id="ARBA00008210"/>
    </source>
</evidence>
<protein>
    <submittedName>
        <fullName evidence="4">Uncharacterized protein</fullName>
    </submittedName>
</protein>
<dbReference type="InterPro" id="IPR036354">
    <property type="entry name" value="Prot_inh_pot1_sf"/>
</dbReference>
<dbReference type="Pfam" id="PF00280">
    <property type="entry name" value="potato_inhibit"/>
    <property type="match status" value="1"/>
</dbReference>
<evidence type="ECO:0000256" key="3">
    <source>
        <dbReference type="ARBA" id="ARBA00022900"/>
    </source>
</evidence>
<dbReference type="GO" id="GO:0004867">
    <property type="term" value="F:serine-type endopeptidase inhibitor activity"/>
    <property type="evidence" value="ECO:0007669"/>
    <property type="project" value="UniProtKB-KW"/>
</dbReference>
<dbReference type="PANTHER" id="PTHR33091">
    <property type="entry name" value="PROTEIN, PUTATIVE, EXPRESSED-RELATED"/>
    <property type="match status" value="1"/>
</dbReference>
<gene>
    <name evidence="4" type="ORF">J5N97_009829</name>
</gene>
<accession>A0A9D5HM18</accession>
<dbReference type="OrthoDB" id="599354at2759"/>
<organism evidence="4 5">
    <name type="scientific">Dioscorea zingiberensis</name>
    <dbReference type="NCBI Taxonomy" id="325984"/>
    <lineage>
        <taxon>Eukaryota</taxon>
        <taxon>Viridiplantae</taxon>
        <taxon>Streptophyta</taxon>
        <taxon>Embryophyta</taxon>
        <taxon>Tracheophyta</taxon>
        <taxon>Spermatophyta</taxon>
        <taxon>Magnoliopsida</taxon>
        <taxon>Liliopsida</taxon>
        <taxon>Dioscoreales</taxon>
        <taxon>Dioscoreaceae</taxon>
        <taxon>Dioscorea</taxon>
    </lineage>
</organism>
<evidence type="ECO:0000313" key="5">
    <source>
        <dbReference type="Proteomes" id="UP001085076"/>
    </source>
</evidence>
<dbReference type="Gene3D" id="3.30.10.10">
    <property type="entry name" value="Trypsin Inhibitor V, subunit A"/>
    <property type="match status" value="1"/>
</dbReference>
<name>A0A9D5HM18_9LILI</name>
<proteinExistence type="inferred from homology"/>
<comment type="caution">
    <text evidence="4">The sequence shown here is derived from an EMBL/GenBank/DDBJ whole genome shotgun (WGS) entry which is preliminary data.</text>
</comment>
<sequence>MLYIVRLKGKESWPELLGKMGEKAVKIIERENNDVHTIVLSEDSPVTKDFRFNRVRVFVNEDGVVTIVPRIG</sequence>
<dbReference type="PROSITE" id="PS00285">
    <property type="entry name" value="POTATO_INHIBITOR"/>
    <property type="match status" value="1"/>
</dbReference>
<dbReference type="PRINTS" id="PR00292">
    <property type="entry name" value="POTATOINHBTR"/>
</dbReference>
<reference evidence="4" key="1">
    <citation type="submission" date="2021-03" db="EMBL/GenBank/DDBJ databases">
        <authorList>
            <person name="Li Z."/>
            <person name="Yang C."/>
        </authorList>
    </citation>
    <scope>NUCLEOTIDE SEQUENCE</scope>
    <source>
        <strain evidence="4">Dzin_1.0</strain>
        <tissue evidence="4">Leaf</tissue>
    </source>
</reference>
<comment type="similarity">
    <text evidence="1">Belongs to the protease inhibitor I13 (potato type I serine protease inhibitor) family.</text>
</comment>
<evidence type="ECO:0000313" key="4">
    <source>
        <dbReference type="EMBL" id="KAJ0981574.1"/>
    </source>
</evidence>
<reference evidence="4" key="2">
    <citation type="journal article" date="2022" name="Hortic Res">
        <title>The genome of Dioscorea zingiberensis sheds light on the biosynthesis, origin and evolution of the medicinally important diosgenin saponins.</title>
        <authorList>
            <person name="Li Y."/>
            <person name="Tan C."/>
            <person name="Li Z."/>
            <person name="Guo J."/>
            <person name="Li S."/>
            <person name="Chen X."/>
            <person name="Wang C."/>
            <person name="Dai X."/>
            <person name="Yang H."/>
            <person name="Song W."/>
            <person name="Hou L."/>
            <person name="Xu J."/>
            <person name="Tong Z."/>
            <person name="Xu A."/>
            <person name="Yuan X."/>
            <person name="Wang W."/>
            <person name="Yang Q."/>
            <person name="Chen L."/>
            <person name="Sun Z."/>
            <person name="Wang K."/>
            <person name="Pan B."/>
            <person name="Chen J."/>
            <person name="Bao Y."/>
            <person name="Liu F."/>
            <person name="Qi X."/>
            <person name="Gang D.R."/>
            <person name="Wen J."/>
            <person name="Li J."/>
        </authorList>
    </citation>
    <scope>NUCLEOTIDE SEQUENCE</scope>
    <source>
        <strain evidence="4">Dzin_1.0</strain>
    </source>
</reference>
<evidence type="ECO:0000256" key="2">
    <source>
        <dbReference type="ARBA" id="ARBA00022690"/>
    </source>
</evidence>
<dbReference type="EMBL" id="JAGGNH010000002">
    <property type="protein sequence ID" value="KAJ0981574.1"/>
    <property type="molecule type" value="Genomic_DNA"/>
</dbReference>
<dbReference type="Proteomes" id="UP001085076">
    <property type="component" value="Miscellaneous, Linkage group lg02"/>
</dbReference>
<keyword evidence="5" id="KW-1185">Reference proteome</keyword>